<protein>
    <submittedName>
        <fullName evidence="5">HEAT repeats family protein</fullName>
    </submittedName>
</protein>
<evidence type="ECO:0000256" key="2">
    <source>
        <dbReference type="ARBA" id="ARBA00022738"/>
    </source>
</evidence>
<dbReference type="PANTHER" id="PTHR12697:SF5">
    <property type="entry name" value="DEOXYHYPUSINE HYDROXYLASE"/>
    <property type="match status" value="1"/>
</dbReference>
<dbReference type="InterPro" id="IPR054611">
    <property type="entry name" value="NCAB"/>
</dbReference>
<gene>
    <name evidence="5" type="ORF">M595_4393</name>
</gene>
<evidence type="ECO:0000256" key="1">
    <source>
        <dbReference type="ARBA" id="ARBA00022549"/>
    </source>
</evidence>
<dbReference type="EMBL" id="AUZM01000052">
    <property type="protein sequence ID" value="ERT05638.1"/>
    <property type="molecule type" value="Genomic_DNA"/>
</dbReference>
<dbReference type="InterPro" id="IPR007111">
    <property type="entry name" value="NACHT_NTPase"/>
</dbReference>
<proteinExistence type="predicted"/>
<dbReference type="InterPro" id="IPR001387">
    <property type="entry name" value="Cro/C1-type_HTH"/>
</dbReference>
<dbReference type="Gene3D" id="1.25.10.10">
    <property type="entry name" value="Leucine-rich Repeat Variant"/>
    <property type="match status" value="2"/>
</dbReference>
<dbReference type="SUPFAM" id="SSF48371">
    <property type="entry name" value="ARM repeat"/>
    <property type="match status" value="2"/>
</dbReference>
<dbReference type="Pfam" id="PF13646">
    <property type="entry name" value="HEAT_2"/>
    <property type="match status" value="3"/>
</dbReference>
<dbReference type="InterPro" id="IPR027417">
    <property type="entry name" value="P-loop_NTPase"/>
</dbReference>
<dbReference type="InterPro" id="IPR054570">
    <property type="entry name" value="NCC-H_dom"/>
</dbReference>
<dbReference type="InterPro" id="IPR004155">
    <property type="entry name" value="PBS_lyase_HEAT"/>
</dbReference>
<dbReference type="Pfam" id="PF05729">
    <property type="entry name" value="NACHT"/>
    <property type="match status" value="1"/>
</dbReference>
<reference evidence="5 6" key="1">
    <citation type="journal article" date="2013" name="Front. Microbiol.">
        <title>Comparative genomic analyses of the cyanobacterium, Lyngbya aestuarii BL J, a powerful hydrogen producer.</title>
        <authorList>
            <person name="Kothari A."/>
            <person name="Vaughn M."/>
            <person name="Garcia-Pichel F."/>
        </authorList>
    </citation>
    <scope>NUCLEOTIDE SEQUENCE [LARGE SCALE GENOMIC DNA]</scope>
    <source>
        <strain evidence="5 6">BL J</strain>
    </source>
</reference>
<keyword evidence="1" id="KW-0042">Antenna complex</keyword>
<name>U7QCS6_9CYAN</name>
<dbReference type="InterPro" id="IPR011989">
    <property type="entry name" value="ARM-like"/>
</dbReference>
<dbReference type="SMART" id="SM00567">
    <property type="entry name" value="EZ_HEAT"/>
    <property type="match status" value="9"/>
</dbReference>
<evidence type="ECO:0000313" key="5">
    <source>
        <dbReference type="EMBL" id="ERT05638.1"/>
    </source>
</evidence>
<dbReference type="SUPFAM" id="SSF52540">
    <property type="entry name" value="P-loop containing nucleoside triphosphate hydrolases"/>
    <property type="match status" value="1"/>
</dbReference>
<dbReference type="InterPro" id="IPR016024">
    <property type="entry name" value="ARM-type_fold"/>
</dbReference>
<dbReference type="Pfam" id="PF22724">
    <property type="entry name" value="NCAB1"/>
    <property type="match status" value="1"/>
</dbReference>
<evidence type="ECO:0000259" key="4">
    <source>
        <dbReference type="PROSITE" id="PS50837"/>
    </source>
</evidence>
<feature type="compositionally biased region" description="Basic and acidic residues" evidence="3">
    <location>
        <begin position="18"/>
        <end position="28"/>
    </location>
</feature>
<feature type="region of interest" description="Disordered" evidence="3">
    <location>
        <begin position="1"/>
        <end position="29"/>
    </location>
</feature>
<organism evidence="5 6">
    <name type="scientific">Lyngbya aestuarii BL J</name>
    <dbReference type="NCBI Taxonomy" id="1348334"/>
    <lineage>
        <taxon>Bacteria</taxon>
        <taxon>Bacillati</taxon>
        <taxon>Cyanobacteriota</taxon>
        <taxon>Cyanophyceae</taxon>
        <taxon>Oscillatoriophycideae</taxon>
        <taxon>Oscillatoriales</taxon>
        <taxon>Microcoleaceae</taxon>
        <taxon>Lyngbya</taxon>
    </lineage>
</organism>
<accession>U7QCS6</accession>
<dbReference type="Proteomes" id="UP000017127">
    <property type="component" value="Unassembled WGS sequence"/>
</dbReference>
<sequence length="1178" mass="133935">MTPSRKPRSIAATPEGIQKLKDARKEKGLTNQTISDETYKKYGNAGISEASVNNFITKKKPVQPESVIKIIEVLGLKPEDIVALEEWQIVTGEVKRHKNSKNKPINWHEICQKQATQRQKITTNSLTFKDGINHSREQLYVPLGLVERKKRERRTDELFPEKGSQMYAPETYEVTQTYAQKRFFEEVIQQGKSNCQGKRLAVIGEPGAGKTTLLQELEQWVLDRTDLIPVWVSLASLGEKTLEDYLLNNWLKEVLELIQVTPEDMEALKQLFEEKKVWLLLDGADEMSGRSQNVLKDIASQINGWLASAKVILTCRLNVWDGEKNALDAFDTYRTLEFSYPEQVHLFIENWFDPPQPPFLRGENGENGENGESLAVELKRQLEEPNQSRIRDLIKNPLRLALLCRTWQRRRGNLPETQAELYGRFVEDLYIWKRDEFPTTSQQRKRLNQGLGELALRAIEGEKSRFRLTHGFVCQVLGEPDTELHHLALELGWLNRVGVAAENPDEPVYAFYHPTFEEYFAALTVENWDYFLPKDHVNFPVEGKKYRIFESQWKQVILLWLGREDVGDDRKEEFIQKLVEFEDGCGEWNFEKVDRGFYEYQAYFLAAAAINEFKACSLASEIVRQVVKWGFGYFNIEKQEWQTFLNPIEEGARETIPETIRQMAISELINILEHCPDENTRREMAECLWKIDPGNPEAIAALVKVIANTEDEWTRNEAVESLEKIGQGNLKAIAGLVNVIATTESDFTRRQAIESLGEIDPGNPEAIAGLVNVIDTTEDEWTRRRAIESLGKIGQGNPEAIAGLVNVIDTTEDEWTRRRAIESLGKIGQGNPEAIAALVNVIATTEDEWTRRRAIESLGEIDPGNPEAIAGLVNVIATTEDEWTRRRAIESLGKIGQGNPEAIAALVNVIATTEDEWTRGQATGSLWEIGQGNPVAIAGLVKVIATTKNESIRRWLAVVSLGKILATSQQYAGVVSALKDCLSDEIYQNNFDRFYETYKVIWNCAENLPYPQFYQAWHHPVQMTHPEVEDNTPVGENATVKSLENLVTDLCIQLQNRPIYCLDAEILETETDTGEIAQTLCELIWKQALPNQQYPEVSNAAQLRRHLNQLQLKLNQPQALLLTNCEHPTPELTAFCHKLTNTIAIAFLTDEPLKTPLKGFPPNQPNLLSAIITWLEEI</sequence>
<dbReference type="Gene3D" id="3.40.50.300">
    <property type="entry name" value="P-loop containing nucleotide triphosphate hydrolases"/>
    <property type="match status" value="1"/>
</dbReference>
<comment type="caution">
    <text evidence="5">The sequence shown here is derived from an EMBL/GenBank/DDBJ whole genome shotgun (WGS) entry which is preliminary data.</text>
</comment>
<dbReference type="CDD" id="cd00093">
    <property type="entry name" value="HTH_XRE"/>
    <property type="match status" value="1"/>
</dbReference>
<keyword evidence="6" id="KW-1185">Reference proteome</keyword>
<dbReference type="PATRIC" id="fig|1348334.3.peg.4247"/>
<feature type="domain" description="NACHT" evidence="4">
    <location>
        <begin position="198"/>
        <end position="316"/>
    </location>
</feature>
<dbReference type="Pfam" id="PF22730">
    <property type="entry name" value="NCC-H"/>
    <property type="match status" value="1"/>
</dbReference>
<dbReference type="AlphaFoldDB" id="U7QCS6"/>
<dbReference type="SUPFAM" id="SSF47413">
    <property type="entry name" value="lambda repressor-like DNA-binding domains"/>
    <property type="match status" value="1"/>
</dbReference>
<dbReference type="GO" id="GO:0030089">
    <property type="term" value="C:phycobilisome"/>
    <property type="evidence" value="ECO:0007669"/>
    <property type="project" value="UniProtKB-KW"/>
</dbReference>
<dbReference type="PROSITE" id="PS50837">
    <property type="entry name" value="NACHT"/>
    <property type="match status" value="1"/>
</dbReference>
<dbReference type="InterPro" id="IPR010982">
    <property type="entry name" value="Lambda_DNA-bd_dom_sf"/>
</dbReference>
<dbReference type="Gene3D" id="1.10.260.40">
    <property type="entry name" value="lambda repressor-like DNA-binding domains"/>
    <property type="match status" value="1"/>
</dbReference>
<evidence type="ECO:0000313" key="6">
    <source>
        <dbReference type="Proteomes" id="UP000017127"/>
    </source>
</evidence>
<keyword evidence="2" id="KW-0605">Phycobilisome</keyword>
<dbReference type="GO" id="GO:0016491">
    <property type="term" value="F:oxidoreductase activity"/>
    <property type="evidence" value="ECO:0007669"/>
    <property type="project" value="TreeGrafter"/>
</dbReference>
<dbReference type="GO" id="GO:0003677">
    <property type="term" value="F:DNA binding"/>
    <property type="evidence" value="ECO:0007669"/>
    <property type="project" value="InterPro"/>
</dbReference>
<evidence type="ECO:0000256" key="3">
    <source>
        <dbReference type="SAM" id="MobiDB-lite"/>
    </source>
</evidence>
<dbReference type="RefSeq" id="WP_023068115.1">
    <property type="nucleotide sequence ID" value="NZ_AUZM01000052.1"/>
</dbReference>
<dbReference type="PANTHER" id="PTHR12697">
    <property type="entry name" value="PBS LYASE HEAT-LIKE PROTEIN"/>
    <property type="match status" value="1"/>
</dbReference>